<dbReference type="AlphaFoldDB" id="A0A223S0R6"/>
<keyword evidence="6" id="KW-0511">Multifunctional enzyme</keyword>
<dbReference type="GO" id="GO:0009252">
    <property type="term" value="P:peptidoglycan biosynthetic process"/>
    <property type="evidence" value="ECO:0007669"/>
    <property type="project" value="TreeGrafter"/>
</dbReference>
<organism evidence="12 13">
    <name type="scientific">Nocardiopsis gilva YIM 90087</name>
    <dbReference type="NCBI Taxonomy" id="1235441"/>
    <lineage>
        <taxon>Bacteria</taxon>
        <taxon>Bacillati</taxon>
        <taxon>Actinomycetota</taxon>
        <taxon>Actinomycetes</taxon>
        <taxon>Streptosporangiales</taxon>
        <taxon>Nocardiopsidaceae</taxon>
        <taxon>Nocardiopsis</taxon>
    </lineage>
</organism>
<keyword evidence="3" id="KW-0328">Glycosyltransferase</keyword>
<sequence>MLGLGALVAVFVVAYTQTPDPRDLQPQERALLVGSSIAYDDGGEALTVGKLKRIPVSEDQIPETVINGVLGSEQRNFYTEPGVSPVGLARAVLSGGSAGGGSTITQQMARNYYDGLSQERSYTRKVKEILISIKVGRTLPPGEILTQYLNTIYFGREAYGVQAAAQAYFGKDVEDLDAAEGAFIGAIIQQPANFENVTPGSEMEEVLKDRWAYAVDGMVAMHEDDPEHGISQAEADALEFPETVDYTPGTSLSGFKGYIKLAVERELRERYGLSDAQIAAGGYEVETSLNERLMKTAEKAFDTALPDLPEGTNKGLAAVDPATGEIRAFHGGADFVNELDHSLVQRTQAGATFQPYVLAAALEQGIGRPETRSADIPGPFGGGGRDAGGTGGATDLLQATVESADVPFVETVVKIGPESVTETARKAGVDEEQFETAAMEPSIASGTFQLTALDQASGFATFANGGLHKPRHMITKVTDVNGRVLEPVDAARLERGTRAFSAATALDATFAMNEAVHRAPGIDAVLPTGQPVAGVTGTYGNARSAWFAGYTPQLATAVSLSRPDGEPLKIPGVEEVTGGSTSAKVWTAFMAEAMQGQEVRGFGDETATHGWNQVSRRTGGS</sequence>
<feature type="domain" description="Glycosyl transferase family 51" evidence="11">
    <location>
        <begin position="50"/>
        <end position="218"/>
    </location>
</feature>
<dbReference type="InterPro" id="IPR036950">
    <property type="entry name" value="PBP_transglycosylase"/>
</dbReference>
<evidence type="ECO:0000256" key="7">
    <source>
        <dbReference type="ARBA" id="ARBA00034000"/>
    </source>
</evidence>
<dbReference type="SUPFAM" id="SSF53955">
    <property type="entry name" value="Lysozyme-like"/>
    <property type="match status" value="1"/>
</dbReference>
<evidence type="ECO:0000259" key="10">
    <source>
        <dbReference type="Pfam" id="PF00905"/>
    </source>
</evidence>
<dbReference type="PANTHER" id="PTHR32282:SF34">
    <property type="entry name" value="PENICILLIN-BINDING PROTEIN 1A"/>
    <property type="match status" value="1"/>
</dbReference>
<reference evidence="12 13" key="1">
    <citation type="submission" date="2017-08" db="EMBL/GenBank/DDBJ databases">
        <title>The complete genome sequence of Nocardiopsis gilva YIM 90087.</title>
        <authorList>
            <person name="Yin M."/>
            <person name="Tang S."/>
        </authorList>
    </citation>
    <scope>NUCLEOTIDE SEQUENCE [LARGE SCALE GENOMIC DNA]</scope>
    <source>
        <strain evidence="12 13">YIM 90087</strain>
    </source>
</reference>
<keyword evidence="2" id="KW-0645">Protease</keyword>
<dbReference type="GO" id="GO:0008658">
    <property type="term" value="F:penicillin binding"/>
    <property type="evidence" value="ECO:0007669"/>
    <property type="project" value="InterPro"/>
</dbReference>
<evidence type="ECO:0000256" key="2">
    <source>
        <dbReference type="ARBA" id="ARBA00022670"/>
    </source>
</evidence>
<accession>A0A223S0R6</accession>
<evidence type="ECO:0000256" key="8">
    <source>
        <dbReference type="ARBA" id="ARBA00049902"/>
    </source>
</evidence>
<evidence type="ECO:0000256" key="6">
    <source>
        <dbReference type="ARBA" id="ARBA00023268"/>
    </source>
</evidence>
<dbReference type="GO" id="GO:0030288">
    <property type="term" value="C:outer membrane-bounded periplasmic space"/>
    <property type="evidence" value="ECO:0007669"/>
    <property type="project" value="TreeGrafter"/>
</dbReference>
<dbReference type="Gene3D" id="1.10.3810.10">
    <property type="entry name" value="Biosynthetic peptidoglycan transglycosylase-like"/>
    <property type="match status" value="1"/>
</dbReference>
<comment type="catalytic activity">
    <reaction evidence="7">
        <text>Preferential cleavage: (Ac)2-L-Lys-D-Ala-|-D-Ala. Also transpeptidation of peptidyl-alanyl moieties that are N-acyl substituents of D-alanine.</text>
        <dbReference type="EC" id="3.4.16.4"/>
    </reaction>
</comment>
<dbReference type="PANTHER" id="PTHR32282">
    <property type="entry name" value="BINDING PROTEIN TRANSPEPTIDASE, PUTATIVE-RELATED"/>
    <property type="match status" value="1"/>
</dbReference>
<comment type="catalytic activity">
    <reaction evidence="8">
        <text>[GlcNAc-(1-&gt;4)-Mur2Ac(oyl-L-Ala-gamma-D-Glu-L-Lys-D-Ala-D-Ala)](n)-di-trans,octa-cis-undecaprenyl diphosphate + beta-D-GlcNAc-(1-&gt;4)-Mur2Ac(oyl-L-Ala-gamma-D-Glu-L-Lys-D-Ala-D-Ala)-di-trans,octa-cis-undecaprenyl diphosphate = [GlcNAc-(1-&gt;4)-Mur2Ac(oyl-L-Ala-gamma-D-Glu-L-Lys-D-Ala-D-Ala)](n+1)-di-trans,octa-cis-undecaprenyl diphosphate + di-trans,octa-cis-undecaprenyl diphosphate + H(+)</text>
        <dbReference type="Rhea" id="RHEA:23708"/>
        <dbReference type="Rhea" id="RHEA-COMP:9602"/>
        <dbReference type="Rhea" id="RHEA-COMP:9603"/>
        <dbReference type="ChEBI" id="CHEBI:15378"/>
        <dbReference type="ChEBI" id="CHEBI:58405"/>
        <dbReference type="ChEBI" id="CHEBI:60033"/>
        <dbReference type="ChEBI" id="CHEBI:78435"/>
        <dbReference type="EC" id="2.4.99.28"/>
    </reaction>
</comment>
<evidence type="ECO:0000256" key="3">
    <source>
        <dbReference type="ARBA" id="ARBA00022676"/>
    </source>
</evidence>
<keyword evidence="13" id="KW-1185">Reference proteome</keyword>
<feature type="compositionally biased region" description="Polar residues" evidence="9">
    <location>
        <begin position="609"/>
        <end position="621"/>
    </location>
</feature>
<dbReference type="Pfam" id="PF00912">
    <property type="entry name" value="Transgly"/>
    <property type="match status" value="1"/>
</dbReference>
<evidence type="ECO:0000256" key="5">
    <source>
        <dbReference type="ARBA" id="ARBA00022801"/>
    </source>
</evidence>
<dbReference type="InterPro" id="IPR012338">
    <property type="entry name" value="Beta-lactam/transpept-like"/>
</dbReference>
<keyword evidence="1" id="KW-0121">Carboxypeptidase</keyword>
<name>A0A223S0R6_9ACTN</name>
<feature type="domain" description="Penicillin-binding protein transpeptidase" evidence="10">
    <location>
        <begin position="318"/>
        <end position="564"/>
    </location>
</feature>
<evidence type="ECO:0000313" key="12">
    <source>
        <dbReference type="EMBL" id="ASU81609.1"/>
    </source>
</evidence>
<dbReference type="EMBL" id="CP022753">
    <property type="protein sequence ID" value="ASU81609.1"/>
    <property type="molecule type" value="Genomic_DNA"/>
</dbReference>
<dbReference type="Gene3D" id="3.40.710.10">
    <property type="entry name" value="DD-peptidase/beta-lactamase superfamily"/>
    <property type="match status" value="1"/>
</dbReference>
<proteinExistence type="predicted"/>
<dbReference type="SUPFAM" id="SSF56601">
    <property type="entry name" value="beta-lactamase/transpeptidase-like"/>
    <property type="match status" value="1"/>
</dbReference>
<dbReference type="GO" id="GO:0009002">
    <property type="term" value="F:serine-type D-Ala-D-Ala carboxypeptidase activity"/>
    <property type="evidence" value="ECO:0007669"/>
    <property type="project" value="UniProtKB-EC"/>
</dbReference>
<evidence type="ECO:0000256" key="9">
    <source>
        <dbReference type="SAM" id="MobiDB-lite"/>
    </source>
</evidence>
<evidence type="ECO:0000256" key="4">
    <source>
        <dbReference type="ARBA" id="ARBA00022679"/>
    </source>
</evidence>
<gene>
    <name evidence="12" type="ORF">CDO52_01285</name>
</gene>
<dbReference type="Proteomes" id="UP000215005">
    <property type="component" value="Chromosome"/>
</dbReference>
<dbReference type="GO" id="GO:0006508">
    <property type="term" value="P:proteolysis"/>
    <property type="evidence" value="ECO:0007669"/>
    <property type="project" value="UniProtKB-KW"/>
</dbReference>
<feature type="region of interest" description="Disordered" evidence="9">
    <location>
        <begin position="369"/>
        <end position="393"/>
    </location>
</feature>
<dbReference type="KEGG" id="ngv:CDO52_01285"/>
<dbReference type="GO" id="GO:0008955">
    <property type="term" value="F:peptidoglycan glycosyltransferase activity"/>
    <property type="evidence" value="ECO:0007669"/>
    <property type="project" value="UniProtKB-EC"/>
</dbReference>
<dbReference type="InterPro" id="IPR050396">
    <property type="entry name" value="Glycosyltr_51/Transpeptidase"/>
</dbReference>
<evidence type="ECO:0000259" key="11">
    <source>
        <dbReference type="Pfam" id="PF00912"/>
    </source>
</evidence>
<dbReference type="InterPro" id="IPR001264">
    <property type="entry name" value="Glyco_trans_51"/>
</dbReference>
<protein>
    <submittedName>
        <fullName evidence="12">Penicillin-binding protein</fullName>
    </submittedName>
</protein>
<feature type="compositionally biased region" description="Gly residues" evidence="9">
    <location>
        <begin position="379"/>
        <end position="392"/>
    </location>
</feature>
<evidence type="ECO:0000256" key="1">
    <source>
        <dbReference type="ARBA" id="ARBA00022645"/>
    </source>
</evidence>
<keyword evidence="5" id="KW-0378">Hydrolase</keyword>
<dbReference type="InterPro" id="IPR023346">
    <property type="entry name" value="Lysozyme-like_dom_sf"/>
</dbReference>
<dbReference type="InterPro" id="IPR001460">
    <property type="entry name" value="PCN-bd_Tpept"/>
</dbReference>
<feature type="region of interest" description="Disordered" evidence="9">
    <location>
        <begin position="602"/>
        <end position="621"/>
    </location>
</feature>
<keyword evidence="4" id="KW-0808">Transferase</keyword>
<dbReference type="Pfam" id="PF00905">
    <property type="entry name" value="Transpeptidase"/>
    <property type="match status" value="1"/>
</dbReference>
<evidence type="ECO:0000313" key="13">
    <source>
        <dbReference type="Proteomes" id="UP000215005"/>
    </source>
</evidence>